<organism evidence="1 2">
    <name type="scientific">Candidatus Beckwithbacteria bacterium GW2011_GWB1_47_15</name>
    <dbReference type="NCBI Taxonomy" id="1618371"/>
    <lineage>
        <taxon>Bacteria</taxon>
        <taxon>Candidatus Beckwithiibacteriota</taxon>
    </lineage>
</organism>
<evidence type="ECO:0000313" key="1">
    <source>
        <dbReference type="EMBL" id="KKU61819.1"/>
    </source>
</evidence>
<dbReference type="Gene3D" id="3.90.70.10">
    <property type="entry name" value="Cysteine proteinases"/>
    <property type="match status" value="1"/>
</dbReference>
<gene>
    <name evidence="1" type="ORF">UX85_C0001G0033</name>
</gene>
<dbReference type="EMBL" id="LCNT01000001">
    <property type="protein sequence ID" value="KKU61819.1"/>
    <property type="molecule type" value="Genomic_DNA"/>
</dbReference>
<evidence type="ECO:0008006" key="3">
    <source>
        <dbReference type="Google" id="ProtNLM"/>
    </source>
</evidence>
<reference evidence="1 2" key="1">
    <citation type="journal article" date="2015" name="Nature">
        <title>rRNA introns, odd ribosomes, and small enigmatic genomes across a large radiation of phyla.</title>
        <authorList>
            <person name="Brown C.T."/>
            <person name="Hug L.A."/>
            <person name="Thomas B.C."/>
            <person name="Sharon I."/>
            <person name="Castelle C.J."/>
            <person name="Singh A."/>
            <person name="Wilkins M.J."/>
            <person name="Williams K.H."/>
            <person name="Banfield J.F."/>
        </authorList>
    </citation>
    <scope>NUCLEOTIDE SEQUENCE [LARGE SCALE GENOMIC DNA]</scope>
</reference>
<sequence length="209" mass="24449">MSQIPFYPNSKDNTSCYPACLRMVLKHFLPAKNFSMKSLNKIVAKKKGLWTWPMHGLISLKKMGFDIEYYEDFDYLKFAQEGEKYLIKKYGKKVGQAQIDNSDITYERKAAAHFTKTFKFYQKAPTLKDLKRLIRKGYLAGCSCNYYALYDKKGYSGHFVLVFDINDKHVYFHDPGRPARPNQKRTLKQFINAWAYPDKNATSIQAFKL</sequence>
<dbReference type="Proteomes" id="UP000033860">
    <property type="component" value="Unassembled WGS sequence"/>
</dbReference>
<protein>
    <recommendedName>
        <fullName evidence="3">Peptidase C39-like domain-containing protein</fullName>
    </recommendedName>
</protein>
<name>A0A0G1RWW9_9BACT</name>
<comment type="caution">
    <text evidence="1">The sequence shown here is derived from an EMBL/GenBank/DDBJ whole genome shotgun (WGS) entry which is preliminary data.</text>
</comment>
<dbReference type="AlphaFoldDB" id="A0A0G1RWW9"/>
<evidence type="ECO:0000313" key="2">
    <source>
        <dbReference type="Proteomes" id="UP000033860"/>
    </source>
</evidence>
<proteinExistence type="predicted"/>
<accession>A0A0G1RWW9</accession>